<comment type="caution">
    <text evidence="1">The sequence shown here is derived from an EMBL/GenBank/DDBJ whole genome shotgun (WGS) entry which is preliminary data.</text>
</comment>
<evidence type="ECO:0000313" key="2">
    <source>
        <dbReference type="Proteomes" id="UP001642484"/>
    </source>
</evidence>
<dbReference type="Pfam" id="PF00226">
    <property type="entry name" value="DnaJ"/>
    <property type="match status" value="1"/>
</dbReference>
<gene>
    <name evidence="1" type="ORF">CCMP2556_LOCUS30885</name>
</gene>
<name>A0ABP0NGB8_9DINO</name>
<keyword evidence="2" id="KW-1185">Reference proteome</keyword>
<sequence length="176" mass="19841">MARRCSILKHACLLLTFLGPWAFIRMPTGRSGVGRTLSARRAQENPFDVLGLPRGTSKTATRKSFRQIALAEHPDVNPEDPEAKERFQKLVTAYNAIMGDEILPDEVMEIRVQMTKRYQERMKDEMRAASGFMFMGSARLVQGVATVIFFGILFALSQSDQDTVTSLLMPPQRRGF</sequence>
<protein>
    <submittedName>
        <fullName evidence="1">Uncharacterized protein</fullName>
    </submittedName>
</protein>
<dbReference type="CDD" id="cd06257">
    <property type="entry name" value="DnaJ"/>
    <property type="match status" value="1"/>
</dbReference>
<organism evidence="1 2">
    <name type="scientific">Durusdinium trenchii</name>
    <dbReference type="NCBI Taxonomy" id="1381693"/>
    <lineage>
        <taxon>Eukaryota</taxon>
        <taxon>Sar</taxon>
        <taxon>Alveolata</taxon>
        <taxon>Dinophyceae</taxon>
        <taxon>Suessiales</taxon>
        <taxon>Symbiodiniaceae</taxon>
        <taxon>Durusdinium</taxon>
    </lineage>
</organism>
<evidence type="ECO:0000313" key="1">
    <source>
        <dbReference type="EMBL" id="CAK9062816.1"/>
    </source>
</evidence>
<dbReference type="SUPFAM" id="SSF46565">
    <property type="entry name" value="Chaperone J-domain"/>
    <property type="match status" value="1"/>
</dbReference>
<dbReference type="PANTHER" id="PTHR43096">
    <property type="entry name" value="DNAJ HOMOLOG 1, MITOCHONDRIAL-RELATED"/>
    <property type="match status" value="1"/>
</dbReference>
<dbReference type="PANTHER" id="PTHR43096:SF52">
    <property type="entry name" value="DNAJ HOMOLOG 1, MITOCHONDRIAL-RELATED"/>
    <property type="match status" value="1"/>
</dbReference>
<dbReference type="EMBL" id="CAXAMN010021729">
    <property type="protein sequence ID" value="CAK9062816.1"/>
    <property type="molecule type" value="Genomic_DNA"/>
</dbReference>
<dbReference type="InterPro" id="IPR036869">
    <property type="entry name" value="J_dom_sf"/>
</dbReference>
<accession>A0ABP0NGB8</accession>
<dbReference type="Proteomes" id="UP001642484">
    <property type="component" value="Unassembled WGS sequence"/>
</dbReference>
<proteinExistence type="predicted"/>
<dbReference type="Gene3D" id="1.10.287.110">
    <property type="entry name" value="DnaJ domain"/>
    <property type="match status" value="1"/>
</dbReference>
<dbReference type="PROSITE" id="PS50076">
    <property type="entry name" value="DNAJ_2"/>
    <property type="match status" value="1"/>
</dbReference>
<dbReference type="PRINTS" id="PR00625">
    <property type="entry name" value="JDOMAIN"/>
</dbReference>
<dbReference type="SMART" id="SM00271">
    <property type="entry name" value="DnaJ"/>
    <property type="match status" value="1"/>
</dbReference>
<reference evidence="1 2" key="1">
    <citation type="submission" date="2024-02" db="EMBL/GenBank/DDBJ databases">
        <authorList>
            <person name="Chen Y."/>
            <person name="Shah S."/>
            <person name="Dougan E. K."/>
            <person name="Thang M."/>
            <person name="Chan C."/>
        </authorList>
    </citation>
    <scope>NUCLEOTIDE SEQUENCE [LARGE SCALE GENOMIC DNA]</scope>
</reference>
<dbReference type="InterPro" id="IPR001623">
    <property type="entry name" value="DnaJ_domain"/>
</dbReference>